<accession>A0A6I4U267</accession>
<keyword evidence="19" id="KW-1185">Reference proteome</keyword>
<sequence length="477" mass="51913">MIDWSKVAGLVLVAIHLAVIVRAVLFDKRDSDARAAWVVLLIALPVAGVILYLIFGEPWISKAFREHARQAEQDLVPFAPDPSPKARLDGLTGNAFRTFEAAAGWPTATGNKAILAPDSDAAIEMLVADIDAARHVVHLSFYIWLKDHNGTKVVEAVCRAARRGVTCRIAADAVGSRGLIRSVHWPAMRKAGAQLCSLLETPLGLGFLVGHRADLRNHRKIAVIDGRIAYCGSQNCADPAFLPKRTFAPWVDILARFEGPVARQADIIFAASWTLETGEDMHAAMQADPPRPLPDGIAAIASGVGPLSPRGTMTDMFVAVLAAAQTGMTITTPYFAPDPPLIGAIMAAARRGVAVRIVFPHRNDNRIVGAISRAYYPMLAKAGVRIFEYRGGLLHAKTIVVDDRLALIGSSNMDRRSLELNFENNILLESAALATQLRERQERWLADATEIDREEATSRPLPRRFVDNLLTIIAAPF</sequence>
<dbReference type="PANTHER" id="PTHR21248:SF22">
    <property type="entry name" value="PHOSPHOLIPASE D"/>
    <property type="match status" value="1"/>
</dbReference>
<dbReference type="NCBIfam" id="TIGR04265">
    <property type="entry name" value="bac_cardiolipin"/>
    <property type="match status" value="1"/>
</dbReference>
<dbReference type="AlphaFoldDB" id="A0A6I4U267"/>
<feature type="domain" description="PLD phosphodiesterase" evidence="17">
    <location>
        <begin position="213"/>
        <end position="240"/>
    </location>
</feature>
<comment type="subcellular location">
    <subcellularLocation>
        <location evidence="3">Cell membrane</location>
        <topology evidence="3">Multi-pass membrane protein</topology>
    </subcellularLocation>
    <subcellularLocation>
        <location evidence="2">Secreted</location>
    </subcellularLocation>
</comment>
<dbReference type="Pfam" id="PF13091">
    <property type="entry name" value="PLDc_2"/>
    <property type="match status" value="2"/>
</dbReference>
<evidence type="ECO:0000256" key="14">
    <source>
        <dbReference type="ARBA" id="ARBA00023264"/>
    </source>
</evidence>
<comment type="function">
    <text evidence="1">Could be a virulence factor.</text>
</comment>
<dbReference type="PROSITE" id="PS50035">
    <property type="entry name" value="PLD"/>
    <property type="match status" value="2"/>
</dbReference>
<dbReference type="OrthoDB" id="9762009at2"/>
<reference evidence="18 19" key="1">
    <citation type="submission" date="2019-12" db="EMBL/GenBank/DDBJ databases">
        <title>Genomic-based taxomic classification of the family Erythrobacteraceae.</title>
        <authorList>
            <person name="Xu L."/>
        </authorList>
    </citation>
    <scope>NUCLEOTIDE SEQUENCE [LARGE SCALE GENOMIC DNA]</scope>
    <source>
        <strain evidence="18 19">LMG 29519</strain>
    </source>
</reference>
<keyword evidence="9" id="KW-0677">Repeat</keyword>
<evidence type="ECO:0000256" key="4">
    <source>
        <dbReference type="ARBA" id="ARBA00022475"/>
    </source>
</evidence>
<keyword evidence="14" id="KW-1208">Phospholipid metabolism</keyword>
<evidence type="ECO:0000313" key="18">
    <source>
        <dbReference type="EMBL" id="MXP09023.1"/>
    </source>
</evidence>
<evidence type="ECO:0000256" key="13">
    <source>
        <dbReference type="ARBA" id="ARBA00023209"/>
    </source>
</evidence>
<dbReference type="SMART" id="SM00155">
    <property type="entry name" value="PLDc"/>
    <property type="match status" value="2"/>
</dbReference>
<dbReference type="GO" id="GO:0032049">
    <property type="term" value="P:cardiolipin biosynthetic process"/>
    <property type="evidence" value="ECO:0007669"/>
    <property type="project" value="UniProtKB-UniRule"/>
</dbReference>
<feature type="domain" description="PLD phosphodiesterase" evidence="17">
    <location>
        <begin position="390"/>
        <end position="417"/>
    </location>
</feature>
<keyword evidence="8 16" id="KW-0812">Transmembrane</keyword>
<dbReference type="InterPro" id="IPR022924">
    <property type="entry name" value="Cardiolipin_synthase"/>
</dbReference>
<evidence type="ECO:0000256" key="3">
    <source>
        <dbReference type="ARBA" id="ARBA00004651"/>
    </source>
</evidence>
<evidence type="ECO:0000313" key="19">
    <source>
        <dbReference type="Proteomes" id="UP000429229"/>
    </source>
</evidence>
<dbReference type="SUPFAM" id="SSF56024">
    <property type="entry name" value="Phospholipase D/nuclease"/>
    <property type="match status" value="2"/>
</dbReference>
<keyword evidence="5" id="KW-0444">Lipid biosynthesis</keyword>
<evidence type="ECO:0000256" key="16">
    <source>
        <dbReference type="SAM" id="Phobius"/>
    </source>
</evidence>
<evidence type="ECO:0000256" key="10">
    <source>
        <dbReference type="ARBA" id="ARBA00022989"/>
    </source>
</evidence>
<dbReference type="EMBL" id="WTYR01000001">
    <property type="protein sequence ID" value="MXP09023.1"/>
    <property type="molecule type" value="Genomic_DNA"/>
</dbReference>
<dbReference type="InterPro" id="IPR027379">
    <property type="entry name" value="CLS_N"/>
</dbReference>
<keyword evidence="4" id="KW-1003">Cell membrane</keyword>
<evidence type="ECO:0000256" key="2">
    <source>
        <dbReference type="ARBA" id="ARBA00004613"/>
    </source>
</evidence>
<protein>
    <recommendedName>
        <fullName evidence="15">Cardiolipin synthase</fullName>
        <ecNumber evidence="15">2.7.8.-</ecNumber>
    </recommendedName>
</protein>
<evidence type="ECO:0000256" key="5">
    <source>
        <dbReference type="ARBA" id="ARBA00022516"/>
    </source>
</evidence>
<keyword evidence="6" id="KW-0964">Secreted</keyword>
<dbReference type="InterPro" id="IPR001736">
    <property type="entry name" value="PLipase_D/transphosphatidylase"/>
</dbReference>
<dbReference type="InterPro" id="IPR025202">
    <property type="entry name" value="PLD-like_dom"/>
</dbReference>
<feature type="transmembrane region" description="Helical" evidence="16">
    <location>
        <begin position="33"/>
        <end position="55"/>
    </location>
</feature>
<evidence type="ECO:0000256" key="12">
    <source>
        <dbReference type="ARBA" id="ARBA00023136"/>
    </source>
</evidence>
<evidence type="ECO:0000256" key="6">
    <source>
        <dbReference type="ARBA" id="ARBA00022525"/>
    </source>
</evidence>
<dbReference type="GO" id="GO:0005576">
    <property type="term" value="C:extracellular region"/>
    <property type="evidence" value="ECO:0007669"/>
    <property type="project" value="UniProtKB-SubCell"/>
</dbReference>
<keyword evidence="13" id="KW-0594">Phospholipid biosynthesis</keyword>
<dbReference type="EC" id="2.7.8.-" evidence="15"/>
<dbReference type="GO" id="GO:0008808">
    <property type="term" value="F:cardiolipin synthase activity"/>
    <property type="evidence" value="ECO:0007669"/>
    <property type="project" value="UniProtKB-UniRule"/>
</dbReference>
<organism evidence="18 19">
    <name type="scientific">Alteriqipengyuania halimionae</name>
    <dbReference type="NCBI Taxonomy" id="1926630"/>
    <lineage>
        <taxon>Bacteria</taxon>
        <taxon>Pseudomonadati</taxon>
        <taxon>Pseudomonadota</taxon>
        <taxon>Alphaproteobacteria</taxon>
        <taxon>Sphingomonadales</taxon>
        <taxon>Erythrobacteraceae</taxon>
        <taxon>Alteriqipengyuania</taxon>
    </lineage>
</organism>
<comment type="caution">
    <text evidence="18">The sequence shown here is derived from an EMBL/GenBank/DDBJ whole genome shotgun (WGS) entry which is preliminary data.</text>
</comment>
<dbReference type="Pfam" id="PF13396">
    <property type="entry name" value="PLDc_N"/>
    <property type="match status" value="1"/>
</dbReference>
<evidence type="ECO:0000256" key="8">
    <source>
        <dbReference type="ARBA" id="ARBA00022692"/>
    </source>
</evidence>
<dbReference type="GO" id="GO:0005886">
    <property type="term" value="C:plasma membrane"/>
    <property type="evidence" value="ECO:0007669"/>
    <property type="project" value="UniProtKB-SubCell"/>
</dbReference>
<dbReference type="PANTHER" id="PTHR21248">
    <property type="entry name" value="CARDIOLIPIN SYNTHASE"/>
    <property type="match status" value="1"/>
</dbReference>
<evidence type="ECO:0000256" key="11">
    <source>
        <dbReference type="ARBA" id="ARBA00023098"/>
    </source>
</evidence>
<dbReference type="Gene3D" id="3.30.870.10">
    <property type="entry name" value="Endonuclease Chain A"/>
    <property type="match status" value="2"/>
</dbReference>
<evidence type="ECO:0000256" key="1">
    <source>
        <dbReference type="ARBA" id="ARBA00003145"/>
    </source>
</evidence>
<evidence type="ECO:0000256" key="15">
    <source>
        <dbReference type="NCBIfam" id="TIGR04265"/>
    </source>
</evidence>
<dbReference type="RefSeq" id="WP_160615538.1">
    <property type="nucleotide sequence ID" value="NZ_WTYR01000001.1"/>
</dbReference>
<evidence type="ECO:0000256" key="7">
    <source>
        <dbReference type="ARBA" id="ARBA00022679"/>
    </source>
</evidence>
<keyword evidence="10 16" id="KW-1133">Transmembrane helix</keyword>
<name>A0A6I4U267_9SPHN</name>
<keyword evidence="7" id="KW-0808">Transferase</keyword>
<dbReference type="Proteomes" id="UP000429229">
    <property type="component" value="Unassembled WGS sequence"/>
</dbReference>
<keyword evidence="11" id="KW-0443">Lipid metabolism</keyword>
<gene>
    <name evidence="18" type="primary">cls</name>
    <name evidence="18" type="ORF">GRI68_02375</name>
</gene>
<keyword evidence="12 16" id="KW-0472">Membrane</keyword>
<evidence type="ECO:0000259" key="17">
    <source>
        <dbReference type="PROSITE" id="PS50035"/>
    </source>
</evidence>
<evidence type="ECO:0000256" key="9">
    <source>
        <dbReference type="ARBA" id="ARBA00022737"/>
    </source>
</evidence>
<proteinExistence type="predicted"/>